<dbReference type="InterPro" id="IPR035093">
    <property type="entry name" value="RelE/ParE_toxin_dom_sf"/>
</dbReference>
<evidence type="ECO:0000313" key="2">
    <source>
        <dbReference type="EMBL" id="GAJ10837.1"/>
    </source>
</evidence>
<protein>
    <recommendedName>
        <fullName evidence="3">Type II toxin-antitoxin system mRNA interferase toxin, RelE/StbE family</fullName>
    </recommendedName>
</protein>
<gene>
    <name evidence="2" type="ORF">S12H4_45649</name>
</gene>
<dbReference type="Gene3D" id="3.30.2310.20">
    <property type="entry name" value="RelE-like"/>
    <property type="match status" value="1"/>
</dbReference>
<organism evidence="2">
    <name type="scientific">marine sediment metagenome</name>
    <dbReference type="NCBI Taxonomy" id="412755"/>
    <lineage>
        <taxon>unclassified sequences</taxon>
        <taxon>metagenomes</taxon>
        <taxon>ecological metagenomes</taxon>
    </lineage>
</organism>
<dbReference type="PANTHER" id="PTHR38813">
    <property type="match status" value="1"/>
</dbReference>
<proteinExistence type="predicted"/>
<comment type="caution">
    <text evidence="2">The sequence shown here is derived from an EMBL/GenBank/DDBJ whole genome shotgun (WGS) entry which is preliminary data.</text>
</comment>
<feature type="non-terminal residue" evidence="2">
    <location>
        <position position="1"/>
    </location>
</feature>
<sequence length="89" mass="10767">RNLSVYKVELRRRVRQSLDKLPEKDRRVVITALESLEQESRPRGAEKIRGTELWRIRKGDYRAIYYIDDREQTITVVRIGHRRDVYRGI</sequence>
<dbReference type="SUPFAM" id="SSF143011">
    <property type="entry name" value="RelE-like"/>
    <property type="match status" value="1"/>
</dbReference>
<dbReference type="Pfam" id="PF05016">
    <property type="entry name" value="ParE_toxin"/>
    <property type="match status" value="1"/>
</dbReference>
<dbReference type="EMBL" id="BARW01028247">
    <property type="protein sequence ID" value="GAJ10837.1"/>
    <property type="molecule type" value="Genomic_DNA"/>
</dbReference>
<reference evidence="2" key="1">
    <citation type="journal article" date="2014" name="Front. Microbiol.">
        <title>High frequency of phylogenetically diverse reductive dehalogenase-homologous genes in deep subseafloor sedimentary metagenomes.</title>
        <authorList>
            <person name="Kawai M."/>
            <person name="Futagami T."/>
            <person name="Toyoda A."/>
            <person name="Takaki Y."/>
            <person name="Nishi S."/>
            <person name="Hori S."/>
            <person name="Arai W."/>
            <person name="Tsubouchi T."/>
            <person name="Morono Y."/>
            <person name="Uchiyama I."/>
            <person name="Ito T."/>
            <person name="Fujiyama A."/>
            <person name="Inagaki F."/>
            <person name="Takami H."/>
        </authorList>
    </citation>
    <scope>NUCLEOTIDE SEQUENCE</scope>
    <source>
        <strain evidence="2">Expedition CK06-06</strain>
    </source>
</reference>
<dbReference type="InterPro" id="IPR052747">
    <property type="entry name" value="TA_system_RelE_toxin"/>
</dbReference>
<accession>X1V4X0</accession>
<dbReference type="InterPro" id="IPR007712">
    <property type="entry name" value="RelE/ParE_toxin"/>
</dbReference>
<dbReference type="AlphaFoldDB" id="X1V4X0"/>
<dbReference type="PANTHER" id="PTHR38813:SF1">
    <property type="entry name" value="TOXIN RELE1-RELATED"/>
    <property type="match status" value="1"/>
</dbReference>
<evidence type="ECO:0008006" key="3">
    <source>
        <dbReference type="Google" id="ProtNLM"/>
    </source>
</evidence>
<keyword evidence="1" id="KW-1277">Toxin-antitoxin system</keyword>
<name>X1V4X0_9ZZZZ</name>
<evidence type="ECO:0000256" key="1">
    <source>
        <dbReference type="ARBA" id="ARBA00022649"/>
    </source>
</evidence>